<evidence type="ECO:0000256" key="2">
    <source>
        <dbReference type="ARBA" id="ARBA00009347"/>
    </source>
</evidence>
<dbReference type="FunFam" id="2.40.110.10:FF:000002">
    <property type="entry name" value="Acyl-CoA dehydrogenase fadE12"/>
    <property type="match status" value="1"/>
</dbReference>
<dbReference type="InterPro" id="IPR046373">
    <property type="entry name" value="Acyl-CoA_Oxase/DH_mid-dom_sf"/>
</dbReference>
<evidence type="ECO:0000313" key="10">
    <source>
        <dbReference type="EMBL" id="RJF93624.1"/>
    </source>
</evidence>
<accession>A0A418WQT6</accession>
<dbReference type="InterPro" id="IPR006089">
    <property type="entry name" value="Acyl-CoA_DH_CS"/>
</dbReference>
<dbReference type="PANTHER" id="PTHR43884:SF12">
    <property type="entry name" value="ISOVALERYL-COA DEHYDROGENASE, MITOCHONDRIAL-RELATED"/>
    <property type="match status" value="1"/>
</dbReference>
<keyword evidence="4 6" id="KW-0274">FAD</keyword>
<sequence>MTYIQPTEEQRLAVEGFRKFLHGEIKPIAREYADRFIPKDKMREITQAIAEFGMPGAAVPVEYGGLGLGFVTQAMLFEELVTVSVDIGLCVMINNGAAEHLSHAPDHIREKYLPGVLAGKLFGSFAISEPDVGSNVADIKTRAVREGDHFIVNGEKTWITNGHYSDFVICTARTGEKALSHILIDREEHGYESRNIEKIALNSQSTAQLFFTDARVPVANLLGGEGEGLKNTMKTFERARCHVGLLSVGLMRAALEESIAYSKERKQFGKVIAAHQLIAAKIAEMATLTDAARLLCFRALSLIDAGVRCDLQSSMAKWFATEAGVKVCRMAVQLHGGNGLTKEFSVERLAREAIVIPIPDGTTEIQKLIIARGLTGIPAFV</sequence>
<comment type="cofactor">
    <cofactor evidence="1 6">
        <name>FAD</name>
        <dbReference type="ChEBI" id="CHEBI:57692"/>
    </cofactor>
</comment>
<dbReference type="Proteomes" id="UP000286100">
    <property type="component" value="Unassembled WGS sequence"/>
</dbReference>
<evidence type="ECO:0000259" key="8">
    <source>
        <dbReference type="Pfam" id="PF02770"/>
    </source>
</evidence>
<evidence type="ECO:0000259" key="7">
    <source>
        <dbReference type="Pfam" id="PF00441"/>
    </source>
</evidence>
<keyword evidence="5 6" id="KW-0560">Oxidoreductase</keyword>
<dbReference type="SUPFAM" id="SSF56645">
    <property type="entry name" value="Acyl-CoA dehydrogenase NM domain-like"/>
    <property type="match status" value="1"/>
</dbReference>
<evidence type="ECO:0000256" key="3">
    <source>
        <dbReference type="ARBA" id="ARBA00022630"/>
    </source>
</evidence>
<feature type="domain" description="Acyl-CoA oxidase/dehydrogenase middle" evidence="8">
    <location>
        <begin position="124"/>
        <end position="213"/>
    </location>
</feature>
<evidence type="ECO:0000256" key="6">
    <source>
        <dbReference type="RuleBase" id="RU362125"/>
    </source>
</evidence>
<dbReference type="OrthoDB" id="7795946at2"/>
<evidence type="ECO:0000256" key="5">
    <source>
        <dbReference type="ARBA" id="ARBA00023002"/>
    </source>
</evidence>
<dbReference type="Gene3D" id="1.10.540.10">
    <property type="entry name" value="Acyl-CoA dehydrogenase/oxidase, N-terminal domain"/>
    <property type="match status" value="1"/>
</dbReference>
<gene>
    <name evidence="10" type="ORF">D3876_04755</name>
</gene>
<dbReference type="EMBL" id="QYUM01000002">
    <property type="protein sequence ID" value="RJF93624.1"/>
    <property type="molecule type" value="Genomic_DNA"/>
</dbReference>
<keyword evidence="11" id="KW-1185">Reference proteome</keyword>
<dbReference type="InterPro" id="IPR006091">
    <property type="entry name" value="Acyl-CoA_Oxase/DH_mid-dom"/>
</dbReference>
<dbReference type="InterPro" id="IPR037069">
    <property type="entry name" value="AcylCoA_DH/ox_N_sf"/>
</dbReference>
<organism evidence="10 11">
    <name type="scientific">Sphingomonas cavernae</name>
    <dbReference type="NCBI Taxonomy" id="2320861"/>
    <lineage>
        <taxon>Bacteria</taxon>
        <taxon>Pseudomonadati</taxon>
        <taxon>Pseudomonadota</taxon>
        <taxon>Alphaproteobacteria</taxon>
        <taxon>Sphingomonadales</taxon>
        <taxon>Sphingomonadaceae</taxon>
        <taxon>Sphingomonas</taxon>
    </lineage>
</organism>
<dbReference type="InterPro" id="IPR009075">
    <property type="entry name" value="AcylCo_DH/oxidase_C"/>
</dbReference>
<dbReference type="PANTHER" id="PTHR43884">
    <property type="entry name" value="ACYL-COA DEHYDROGENASE"/>
    <property type="match status" value="1"/>
</dbReference>
<comment type="similarity">
    <text evidence="2 6">Belongs to the acyl-CoA dehydrogenase family.</text>
</comment>
<reference evidence="10 11" key="1">
    <citation type="submission" date="2018-09" db="EMBL/GenBank/DDBJ databases">
        <authorList>
            <person name="Zhu H."/>
        </authorList>
    </citation>
    <scope>NUCLEOTIDE SEQUENCE [LARGE SCALE GENOMIC DNA]</scope>
    <source>
        <strain evidence="10 11">K2R01-6</strain>
    </source>
</reference>
<dbReference type="PROSITE" id="PS00073">
    <property type="entry name" value="ACYL_COA_DH_2"/>
    <property type="match status" value="1"/>
</dbReference>
<dbReference type="Pfam" id="PF00441">
    <property type="entry name" value="Acyl-CoA_dh_1"/>
    <property type="match status" value="1"/>
</dbReference>
<dbReference type="RefSeq" id="WP_119759968.1">
    <property type="nucleotide sequence ID" value="NZ_QYUM01000002.1"/>
</dbReference>
<dbReference type="GO" id="GO:0003995">
    <property type="term" value="F:acyl-CoA dehydrogenase activity"/>
    <property type="evidence" value="ECO:0007669"/>
    <property type="project" value="InterPro"/>
</dbReference>
<feature type="domain" description="Acyl-CoA dehydrogenase/oxidase C-terminal" evidence="7">
    <location>
        <begin position="226"/>
        <end position="374"/>
    </location>
</feature>
<proteinExistence type="inferred from homology"/>
<evidence type="ECO:0000259" key="9">
    <source>
        <dbReference type="Pfam" id="PF02771"/>
    </source>
</evidence>
<dbReference type="SUPFAM" id="SSF47203">
    <property type="entry name" value="Acyl-CoA dehydrogenase C-terminal domain-like"/>
    <property type="match status" value="1"/>
</dbReference>
<dbReference type="InterPro" id="IPR013786">
    <property type="entry name" value="AcylCoA_DH/ox_N"/>
</dbReference>
<name>A0A418WQT6_9SPHN</name>
<dbReference type="Pfam" id="PF02771">
    <property type="entry name" value="Acyl-CoA_dh_N"/>
    <property type="match status" value="1"/>
</dbReference>
<dbReference type="AlphaFoldDB" id="A0A418WQT6"/>
<dbReference type="Gene3D" id="2.40.110.10">
    <property type="entry name" value="Butyryl-CoA Dehydrogenase, subunit A, domain 2"/>
    <property type="match status" value="1"/>
</dbReference>
<evidence type="ECO:0000256" key="4">
    <source>
        <dbReference type="ARBA" id="ARBA00022827"/>
    </source>
</evidence>
<dbReference type="InterPro" id="IPR009100">
    <property type="entry name" value="AcylCoA_DH/oxidase_NM_dom_sf"/>
</dbReference>
<comment type="caution">
    <text evidence="10">The sequence shown here is derived from an EMBL/GenBank/DDBJ whole genome shotgun (WGS) entry which is preliminary data.</text>
</comment>
<feature type="domain" description="Acyl-CoA dehydrogenase/oxidase N-terminal" evidence="9">
    <location>
        <begin position="7"/>
        <end position="120"/>
    </location>
</feature>
<protein>
    <submittedName>
        <fullName evidence="10">Acyl-CoA dehydrogenase</fullName>
    </submittedName>
</protein>
<dbReference type="InterPro" id="IPR036250">
    <property type="entry name" value="AcylCo_DH-like_C"/>
</dbReference>
<dbReference type="FunFam" id="1.20.140.10:FF:000001">
    <property type="entry name" value="Acyl-CoA dehydrogenase"/>
    <property type="match status" value="1"/>
</dbReference>
<dbReference type="GO" id="GO:0050660">
    <property type="term" value="F:flavin adenine dinucleotide binding"/>
    <property type="evidence" value="ECO:0007669"/>
    <property type="project" value="InterPro"/>
</dbReference>
<keyword evidence="3 6" id="KW-0285">Flavoprotein</keyword>
<dbReference type="Pfam" id="PF02770">
    <property type="entry name" value="Acyl-CoA_dh_M"/>
    <property type="match status" value="1"/>
</dbReference>
<evidence type="ECO:0000256" key="1">
    <source>
        <dbReference type="ARBA" id="ARBA00001974"/>
    </source>
</evidence>
<evidence type="ECO:0000313" key="11">
    <source>
        <dbReference type="Proteomes" id="UP000286100"/>
    </source>
</evidence>
<dbReference type="Gene3D" id="1.20.140.10">
    <property type="entry name" value="Butyryl-CoA Dehydrogenase, subunit A, domain 3"/>
    <property type="match status" value="1"/>
</dbReference>